<gene>
    <name evidence="1" type="ORF">DBV15_01556</name>
</gene>
<evidence type="ECO:0000313" key="1">
    <source>
        <dbReference type="EMBL" id="TGZ53147.1"/>
    </source>
</evidence>
<keyword evidence="2" id="KW-1185">Reference proteome</keyword>
<organism evidence="1 2">
    <name type="scientific">Temnothorax longispinosus</name>
    <dbReference type="NCBI Taxonomy" id="300112"/>
    <lineage>
        <taxon>Eukaryota</taxon>
        <taxon>Metazoa</taxon>
        <taxon>Ecdysozoa</taxon>
        <taxon>Arthropoda</taxon>
        <taxon>Hexapoda</taxon>
        <taxon>Insecta</taxon>
        <taxon>Pterygota</taxon>
        <taxon>Neoptera</taxon>
        <taxon>Endopterygota</taxon>
        <taxon>Hymenoptera</taxon>
        <taxon>Apocrita</taxon>
        <taxon>Aculeata</taxon>
        <taxon>Formicoidea</taxon>
        <taxon>Formicidae</taxon>
        <taxon>Myrmicinae</taxon>
        <taxon>Temnothorax</taxon>
    </lineage>
</organism>
<dbReference type="AlphaFoldDB" id="A0A4S2KYF2"/>
<dbReference type="Proteomes" id="UP000310200">
    <property type="component" value="Unassembled WGS sequence"/>
</dbReference>
<comment type="caution">
    <text evidence="1">The sequence shown here is derived from an EMBL/GenBank/DDBJ whole genome shotgun (WGS) entry which is preliminary data.</text>
</comment>
<proteinExistence type="predicted"/>
<name>A0A4S2KYF2_9HYME</name>
<evidence type="ECO:0000313" key="2">
    <source>
        <dbReference type="Proteomes" id="UP000310200"/>
    </source>
</evidence>
<accession>A0A4S2KYF2</accession>
<reference evidence="1 2" key="1">
    <citation type="journal article" date="2019" name="Philos. Trans. R. Soc. Lond., B, Biol. Sci.">
        <title>Ant behaviour and brain gene expression of defending hosts depend on the ecological success of the intruding social parasite.</title>
        <authorList>
            <person name="Kaur R."/>
            <person name="Stoldt M."/>
            <person name="Jongepier E."/>
            <person name="Feldmeyer B."/>
            <person name="Menzel F."/>
            <person name="Bornberg-Bauer E."/>
            <person name="Foitzik S."/>
        </authorList>
    </citation>
    <scope>NUCLEOTIDE SEQUENCE [LARGE SCALE GENOMIC DNA]</scope>
    <source>
        <tissue evidence="1">Whole body</tissue>
    </source>
</reference>
<sequence length="100" mass="11707">MEHKVSRDIQSGSMTSHEVARWSRAANTLKSFQSRRDDASRRRPQHCRLLAAFIVVNCQLLPNPTYRVSEHTWLRDIGSKLRAKLTQRLTSFVKFNIEIR</sequence>
<dbReference type="EMBL" id="QBLH01001083">
    <property type="protein sequence ID" value="TGZ53147.1"/>
    <property type="molecule type" value="Genomic_DNA"/>
</dbReference>
<protein>
    <submittedName>
        <fullName evidence="1">Uncharacterized protein</fullName>
    </submittedName>
</protein>